<organism evidence="2 3">
    <name type="scientific">Senna tora</name>
    <dbReference type="NCBI Taxonomy" id="362788"/>
    <lineage>
        <taxon>Eukaryota</taxon>
        <taxon>Viridiplantae</taxon>
        <taxon>Streptophyta</taxon>
        <taxon>Embryophyta</taxon>
        <taxon>Tracheophyta</taxon>
        <taxon>Spermatophyta</taxon>
        <taxon>Magnoliopsida</taxon>
        <taxon>eudicotyledons</taxon>
        <taxon>Gunneridae</taxon>
        <taxon>Pentapetalae</taxon>
        <taxon>rosids</taxon>
        <taxon>fabids</taxon>
        <taxon>Fabales</taxon>
        <taxon>Fabaceae</taxon>
        <taxon>Caesalpinioideae</taxon>
        <taxon>Cassia clade</taxon>
        <taxon>Senna</taxon>
    </lineage>
</organism>
<gene>
    <name evidence="2" type="ORF">G2W53_039548</name>
</gene>
<proteinExistence type="predicted"/>
<accession>A0A834SPN4</accession>
<feature type="region of interest" description="Disordered" evidence="1">
    <location>
        <begin position="1"/>
        <end position="20"/>
    </location>
</feature>
<dbReference type="AlphaFoldDB" id="A0A834SPN4"/>
<evidence type="ECO:0000256" key="1">
    <source>
        <dbReference type="SAM" id="MobiDB-lite"/>
    </source>
</evidence>
<keyword evidence="3" id="KW-1185">Reference proteome</keyword>
<comment type="caution">
    <text evidence="2">The sequence shown here is derived from an EMBL/GenBank/DDBJ whole genome shotgun (WGS) entry which is preliminary data.</text>
</comment>
<dbReference type="Proteomes" id="UP000634136">
    <property type="component" value="Unassembled WGS sequence"/>
</dbReference>
<sequence>MERKLASSDPPILMTTKMEE</sequence>
<protein>
    <submittedName>
        <fullName evidence="2">Uncharacterized protein</fullName>
    </submittedName>
</protein>
<evidence type="ECO:0000313" key="3">
    <source>
        <dbReference type="Proteomes" id="UP000634136"/>
    </source>
</evidence>
<evidence type="ECO:0000313" key="2">
    <source>
        <dbReference type="EMBL" id="KAF7807387.1"/>
    </source>
</evidence>
<dbReference type="EMBL" id="JAAIUW010000012">
    <property type="protein sequence ID" value="KAF7807387.1"/>
    <property type="molecule type" value="Genomic_DNA"/>
</dbReference>
<name>A0A834SPN4_9FABA</name>
<reference evidence="2" key="1">
    <citation type="submission" date="2020-09" db="EMBL/GenBank/DDBJ databases">
        <title>Genome-Enabled Discovery of Anthraquinone Biosynthesis in Senna tora.</title>
        <authorList>
            <person name="Kang S.-H."/>
            <person name="Pandey R.P."/>
            <person name="Lee C.-M."/>
            <person name="Sim J.-S."/>
            <person name="Jeong J.-T."/>
            <person name="Choi B.-S."/>
            <person name="Jung M."/>
            <person name="Ginzburg D."/>
            <person name="Zhao K."/>
            <person name="Won S.Y."/>
            <person name="Oh T.-J."/>
            <person name="Yu Y."/>
            <person name="Kim N.-H."/>
            <person name="Lee O.R."/>
            <person name="Lee T.-H."/>
            <person name="Bashyal P."/>
            <person name="Kim T.-S."/>
            <person name="Lee W.-H."/>
            <person name="Kawkins C."/>
            <person name="Kim C.-K."/>
            <person name="Kim J.S."/>
            <person name="Ahn B.O."/>
            <person name="Rhee S.Y."/>
            <person name="Sohng J.K."/>
        </authorList>
    </citation>
    <scope>NUCLEOTIDE SEQUENCE</scope>
    <source>
        <tissue evidence="2">Leaf</tissue>
    </source>
</reference>